<dbReference type="Pfam" id="PF00335">
    <property type="entry name" value="Tetraspanin"/>
    <property type="match status" value="1"/>
</dbReference>
<evidence type="ECO:0000256" key="4">
    <source>
        <dbReference type="ARBA" id="ARBA00023136"/>
    </source>
</evidence>
<evidence type="ECO:0000256" key="2">
    <source>
        <dbReference type="ARBA" id="ARBA00022692"/>
    </source>
</evidence>
<dbReference type="PRINTS" id="PR00259">
    <property type="entry name" value="TMFOUR"/>
</dbReference>
<feature type="transmembrane region" description="Helical" evidence="5">
    <location>
        <begin position="178"/>
        <end position="203"/>
    </location>
</feature>
<dbReference type="InterPro" id="IPR008952">
    <property type="entry name" value="Tetraspanin_EC2_sf"/>
</dbReference>
<accession>A0AAN5CPK1</accession>
<name>A0AAN5CPK1_9BILA</name>
<feature type="transmembrane region" description="Helical" evidence="5">
    <location>
        <begin position="105"/>
        <end position="130"/>
    </location>
</feature>
<evidence type="ECO:0000313" key="7">
    <source>
        <dbReference type="Proteomes" id="UP001328107"/>
    </source>
</evidence>
<feature type="transmembrane region" description="Helical" evidence="5">
    <location>
        <begin position="333"/>
        <end position="354"/>
    </location>
</feature>
<organism evidence="6 7">
    <name type="scientific">Pristionchus mayeri</name>
    <dbReference type="NCBI Taxonomy" id="1317129"/>
    <lineage>
        <taxon>Eukaryota</taxon>
        <taxon>Metazoa</taxon>
        <taxon>Ecdysozoa</taxon>
        <taxon>Nematoda</taxon>
        <taxon>Chromadorea</taxon>
        <taxon>Rhabditida</taxon>
        <taxon>Rhabditina</taxon>
        <taxon>Diplogasteromorpha</taxon>
        <taxon>Diplogasteroidea</taxon>
        <taxon>Neodiplogasteridae</taxon>
        <taxon>Pristionchus</taxon>
    </lineage>
</organism>
<dbReference type="InterPro" id="IPR018499">
    <property type="entry name" value="Tetraspanin/Peripherin"/>
</dbReference>
<comment type="caution">
    <text evidence="6">The sequence shown here is derived from an EMBL/GenBank/DDBJ whole genome shotgun (WGS) entry which is preliminary data.</text>
</comment>
<dbReference type="Gene3D" id="1.10.1450.10">
    <property type="entry name" value="Tetraspanin"/>
    <property type="match status" value="1"/>
</dbReference>
<dbReference type="Proteomes" id="UP001328107">
    <property type="component" value="Unassembled WGS sequence"/>
</dbReference>
<comment type="subcellular location">
    <subcellularLocation>
        <location evidence="1">Membrane</location>
        <topology evidence="1">Multi-pass membrane protein</topology>
    </subcellularLocation>
</comment>
<dbReference type="AlphaFoldDB" id="A0AAN5CPK1"/>
<feature type="transmembrane region" description="Helical" evidence="5">
    <location>
        <begin position="151"/>
        <end position="172"/>
    </location>
</feature>
<evidence type="ECO:0000313" key="6">
    <source>
        <dbReference type="EMBL" id="GMR48112.1"/>
    </source>
</evidence>
<keyword evidence="7" id="KW-1185">Reference proteome</keyword>
<gene>
    <name evidence="6" type="ORF">PMAYCL1PPCAC_18307</name>
</gene>
<dbReference type="PANTHER" id="PTHR19282">
    <property type="entry name" value="TETRASPANIN"/>
    <property type="match status" value="1"/>
</dbReference>
<evidence type="ECO:0000256" key="1">
    <source>
        <dbReference type="ARBA" id="ARBA00004141"/>
    </source>
</evidence>
<proteinExistence type="predicted"/>
<dbReference type="SUPFAM" id="SSF48652">
    <property type="entry name" value="Tetraspanin"/>
    <property type="match status" value="1"/>
</dbReference>
<feature type="non-terminal residue" evidence="6">
    <location>
        <position position="1"/>
    </location>
</feature>
<sequence>RFPLEGWNTVRGFPEPQKVGGGFPLLIFGNIGNILKIFLTSDLSLGLTVEGDPSDRLIQARGGMTASSYGQTANRRQHRQRRVHRHSAVRYQAGNGTEVSCCVKYAIFMFNVFFFFFGFVLVAVGTYCQIDKASMYSRFQQAGNIALDPTIILIIVGILTFFIGFCGCIGSLRENTVLLTIYATLLGIIFTLQIVMIVIIYFYKDKFMEFVGNTLRDVIPSYRDDEDLQTFIDIVQTAMQCCGIKGPDDWDANIYFRKEDQCSAPGKICSPEANGVPFSCCVKPYTMDDDHKQILNTACGHKARELISSSHLIFQMGCLDAIDTWIKGNVMPFGIALIVIVCIQMISICLAQNLKSDILAQKAKWMNS</sequence>
<dbReference type="EMBL" id="BTRK01000004">
    <property type="protein sequence ID" value="GMR48112.1"/>
    <property type="molecule type" value="Genomic_DNA"/>
</dbReference>
<keyword evidence="3 5" id="KW-1133">Transmembrane helix</keyword>
<reference evidence="7" key="1">
    <citation type="submission" date="2022-10" db="EMBL/GenBank/DDBJ databases">
        <title>Genome assembly of Pristionchus species.</title>
        <authorList>
            <person name="Yoshida K."/>
            <person name="Sommer R.J."/>
        </authorList>
    </citation>
    <scope>NUCLEOTIDE SEQUENCE [LARGE SCALE GENOMIC DNA]</scope>
    <source>
        <strain evidence="7">RS5460</strain>
    </source>
</reference>
<evidence type="ECO:0000256" key="3">
    <source>
        <dbReference type="ARBA" id="ARBA00022989"/>
    </source>
</evidence>
<evidence type="ECO:0008006" key="8">
    <source>
        <dbReference type="Google" id="ProtNLM"/>
    </source>
</evidence>
<dbReference type="GO" id="GO:0005886">
    <property type="term" value="C:plasma membrane"/>
    <property type="evidence" value="ECO:0007669"/>
    <property type="project" value="TreeGrafter"/>
</dbReference>
<evidence type="ECO:0000256" key="5">
    <source>
        <dbReference type="SAM" id="Phobius"/>
    </source>
</evidence>
<dbReference type="PANTHER" id="PTHR19282:SF431">
    <property type="entry name" value="TETRASPANIN 26A, ISOFORM B-RELATED"/>
    <property type="match status" value="1"/>
</dbReference>
<keyword evidence="4 5" id="KW-0472">Membrane</keyword>
<keyword evidence="2 5" id="KW-0812">Transmembrane</keyword>
<protein>
    <recommendedName>
        <fullName evidence="8">Tetraspanin</fullName>
    </recommendedName>
</protein>